<comment type="caution">
    <text evidence="2">The sequence shown here is derived from an EMBL/GenBank/DDBJ whole genome shotgun (WGS) entry which is preliminary data.</text>
</comment>
<gene>
    <name evidence="2" type="ORF">HF086_018048</name>
</gene>
<protein>
    <submittedName>
        <fullName evidence="2">Uncharacterized protein</fullName>
    </submittedName>
</protein>
<sequence length="184" mass="21451">MGIESFDWSLEVEMLEKQAVEPTETSLETPRETQSAWAEENSALKDSFYGSRRMSPEKREENCQNTFQPRPESSAGARLLRTEQKLPVGQNHFDAKDARRYLKKRLDLNTWREELARRDDDKISYLQPHVATTRTETVTSAVTNKQIPPRPLITPMSAGQDTLDIWTVRNNLRKRYDLNSWRQP</sequence>
<organism evidence="2 3">
    <name type="scientific">Spodoptera exigua</name>
    <name type="common">Beet armyworm</name>
    <name type="synonym">Noctua fulgens</name>
    <dbReference type="NCBI Taxonomy" id="7107"/>
    <lineage>
        <taxon>Eukaryota</taxon>
        <taxon>Metazoa</taxon>
        <taxon>Ecdysozoa</taxon>
        <taxon>Arthropoda</taxon>
        <taxon>Hexapoda</taxon>
        <taxon>Insecta</taxon>
        <taxon>Pterygota</taxon>
        <taxon>Neoptera</taxon>
        <taxon>Endopterygota</taxon>
        <taxon>Lepidoptera</taxon>
        <taxon>Glossata</taxon>
        <taxon>Ditrysia</taxon>
        <taxon>Noctuoidea</taxon>
        <taxon>Noctuidae</taxon>
        <taxon>Amphipyrinae</taxon>
        <taxon>Spodoptera</taxon>
    </lineage>
</organism>
<feature type="compositionally biased region" description="Polar residues" evidence="1">
    <location>
        <begin position="23"/>
        <end position="36"/>
    </location>
</feature>
<dbReference type="Proteomes" id="UP000814243">
    <property type="component" value="Unassembled WGS sequence"/>
</dbReference>
<dbReference type="AlphaFoldDB" id="A0A922N0C1"/>
<feature type="region of interest" description="Disordered" evidence="1">
    <location>
        <begin position="19"/>
        <end position="75"/>
    </location>
</feature>
<accession>A0A922N0C1</accession>
<evidence type="ECO:0000256" key="1">
    <source>
        <dbReference type="SAM" id="MobiDB-lite"/>
    </source>
</evidence>
<proteinExistence type="predicted"/>
<evidence type="ECO:0000313" key="3">
    <source>
        <dbReference type="Proteomes" id="UP000814243"/>
    </source>
</evidence>
<reference evidence="2" key="1">
    <citation type="journal article" date="2021" name="G3 (Bethesda)">
        <title>Genome and transcriptome analysis of the beet armyworm Spodoptera exigua reveals targets for pest control. .</title>
        <authorList>
            <person name="Simon S."/>
            <person name="Breeschoten T."/>
            <person name="Jansen H.J."/>
            <person name="Dirks R.P."/>
            <person name="Schranz M.E."/>
            <person name="Ros V.I.D."/>
        </authorList>
    </citation>
    <scope>NUCLEOTIDE SEQUENCE</scope>
    <source>
        <strain evidence="2">TB_SE_WUR_2020</strain>
    </source>
</reference>
<evidence type="ECO:0000313" key="2">
    <source>
        <dbReference type="EMBL" id="KAH9646044.1"/>
    </source>
</evidence>
<dbReference type="EMBL" id="JACEFF010000001">
    <property type="protein sequence ID" value="KAH9646044.1"/>
    <property type="molecule type" value="Genomic_DNA"/>
</dbReference>
<name>A0A922N0C1_SPOEX</name>